<evidence type="ECO:0000256" key="1">
    <source>
        <dbReference type="ARBA" id="ARBA00022723"/>
    </source>
</evidence>
<reference evidence="7 8" key="1">
    <citation type="journal article" date="2018" name="IMA Fungus">
        <title>IMA Genome-F 9: Draft genome sequence of Annulohypoxylon stygium, Aspergillus mulundensis, Berkeleyomyces basicola (syn. Thielaviopsis basicola), Ceratocystis smalleyi, two Cercospora beticola strains, Coleophoma cylindrospora, Fusarium fracticaudum, Phialophora cf. hyalina, and Morchella septimelata.</title>
        <authorList>
            <person name="Wingfield B.D."/>
            <person name="Bills G.F."/>
            <person name="Dong Y."/>
            <person name="Huang W."/>
            <person name="Nel W.J."/>
            <person name="Swalarsk-Parry B.S."/>
            <person name="Vaghefi N."/>
            <person name="Wilken P.M."/>
            <person name="An Z."/>
            <person name="de Beer Z.W."/>
            <person name="De Vos L."/>
            <person name="Chen L."/>
            <person name="Duong T.A."/>
            <person name="Gao Y."/>
            <person name="Hammerbacher A."/>
            <person name="Kikkert J.R."/>
            <person name="Li Y."/>
            <person name="Li H."/>
            <person name="Li K."/>
            <person name="Li Q."/>
            <person name="Liu X."/>
            <person name="Ma X."/>
            <person name="Naidoo K."/>
            <person name="Pethybridge S.J."/>
            <person name="Sun J."/>
            <person name="Steenkamp E.T."/>
            <person name="van der Nest M.A."/>
            <person name="van Wyk S."/>
            <person name="Wingfield M.J."/>
            <person name="Xiong C."/>
            <person name="Yue Q."/>
            <person name="Zhang X."/>
        </authorList>
    </citation>
    <scope>NUCLEOTIDE SEQUENCE [LARGE SCALE GENOMIC DNA]</scope>
    <source>
        <strain evidence="7 8">BP 5553</strain>
    </source>
</reference>
<keyword evidence="3" id="KW-0862">Zinc</keyword>
<evidence type="ECO:0000259" key="6">
    <source>
        <dbReference type="PROSITE" id="PS50089"/>
    </source>
</evidence>
<dbReference type="PROSITE" id="PS50089">
    <property type="entry name" value="ZF_RING_2"/>
    <property type="match status" value="1"/>
</dbReference>
<dbReference type="GO" id="GO:0006511">
    <property type="term" value="P:ubiquitin-dependent protein catabolic process"/>
    <property type="evidence" value="ECO:0007669"/>
    <property type="project" value="TreeGrafter"/>
</dbReference>
<dbReference type="SUPFAM" id="SSF57850">
    <property type="entry name" value="RING/U-box"/>
    <property type="match status" value="1"/>
</dbReference>
<dbReference type="GO" id="GO:0140082">
    <property type="term" value="F:SUMO-ubiquitin ligase activity"/>
    <property type="evidence" value="ECO:0007669"/>
    <property type="project" value="TreeGrafter"/>
</dbReference>
<keyword evidence="2 4" id="KW-0863">Zinc-finger</keyword>
<dbReference type="SMART" id="SM00184">
    <property type="entry name" value="RING"/>
    <property type="match status" value="1"/>
</dbReference>
<keyword evidence="1" id="KW-0479">Metal-binding</keyword>
<gene>
    <name evidence="7" type="ORF">BP5553_04093</name>
</gene>
<dbReference type="EMBL" id="NPIC01000002">
    <property type="protein sequence ID" value="RDL39753.1"/>
    <property type="molecule type" value="Genomic_DNA"/>
</dbReference>
<dbReference type="GO" id="GO:0033768">
    <property type="term" value="C:SUMO-targeted ubiquitin ligase complex"/>
    <property type="evidence" value="ECO:0007669"/>
    <property type="project" value="TreeGrafter"/>
</dbReference>
<dbReference type="InterPro" id="IPR049627">
    <property type="entry name" value="SLX8"/>
</dbReference>
<dbReference type="GO" id="GO:0032183">
    <property type="term" value="F:SUMO binding"/>
    <property type="evidence" value="ECO:0007669"/>
    <property type="project" value="TreeGrafter"/>
</dbReference>
<feature type="compositionally biased region" description="Low complexity" evidence="5">
    <location>
        <begin position="167"/>
        <end position="184"/>
    </location>
</feature>
<dbReference type="STRING" id="2656787.A0A370TW41"/>
<name>A0A370TW41_9HELO</name>
<dbReference type="Gene3D" id="3.30.40.10">
    <property type="entry name" value="Zinc/RING finger domain, C3HC4 (zinc finger)"/>
    <property type="match status" value="1"/>
</dbReference>
<proteinExistence type="predicted"/>
<feature type="region of interest" description="Disordered" evidence="5">
    <location>
        <begin position="1"/>
        <end position="231"/>
    </location>
</feature>
<evidence type="ECO:0000256" key="4">
    <source>
        <dbReference type="PROSITE-ProRule" id="PRU00175"/>
    </source>
</evidence>
<accession>A0A370TW41</accession>
<feature type="domain" description="RING-type" evidence="6">
    <location>
        <begin position="284"/>
        <end position="324"/>
    </location>
</feature>
<dbReference type="PANTHER" id="PTHR47094:SF1">
    <property type="entry name" value="RING-TYPE E3 UBIQUITIN TRANSFERASE"/>
    <property type="match status" value="1"/>
</dbReference>
<dbReference type="InterPro" id="IPR013083">
    <property type="entry name" value="Znf_RING/FYVE/PHD"/>
</dbReference>
<dbReference type="InterPro" id="IPR001841">
    <property type="entry name" value="Znf_RING"/>
</dbReference>
<evidence type="ECO:0000313" key="7">
    <source>
        <dbReference type="EMBL" id="RDL39753.1"/>
    </source>
</evidence>
<dbReference type="RefSeq" id="XP_031872409.1">
    <property type="nucleotide sequence ID" value="XM_032012716.1"/>
</dbReference>
<dbReference type="GeneID" id="43596942"/>
<dbReference type="GO" id="GO:0061630">
    <property type="term" value="F:ubiquitin protein ligase activity"/>
    <property type="evidence" value="ECO:0007669"/>
    <property type="project" value="InterPro"/>
</dbReference>
<dbReference type="Proteomes" id="UP000254866">
    <property type="component" value="Unassembled WGS sequence"/>
</dbReference>
<dbReference type="GO" id="GO:0008270">
    <property type="term" value="F:zinc ion binding"/>
    <property type="evidence" value="ECO:0007669"/>
    <property type="project" value="UniProtKB-KW"/>
</dbReference>
<dbReference type="Pfam" id="PF13920">
    <property type="entry name" value="zf-C3HC4_3"/>
    <property type="match status" value="1"/>
</dbReference>
<evidence type="ECO:0000256" key="2">
    <source>
        <dbReference type="ARBA" id="ARBA00022771"/>
    </source>
</evidence>
<feature type="compositionally biased region" description="Polar residues" evidence="5">
    <location>
        <begin position="19"/>
        <end position="38"/>
    </location>
</feature>
<dbReference type="OrthoDB" id="6270329at2759"/>
<dbReference type="AlphaFoldDB" id="A0A370TW41"/>
<evidence type="ECO:0000256" key="3">
    <source>
        <dbReference type="ARBA" id="ARBA00022833"/>
    </source>
</evidence>
<dbReference type="PROSITE" id="PS00518">
    <property type="entry name" value="ZF_RING_1"/>
    <property type="match status" value="1"/>
</dbReference>
<comment type="caution">
    <text evidence="7">The sequence shown here is derived from an EMBL/GenBank/DDBJ whole genome shotgun (WGS) entry which is preliminary data.</text>
</comment>
<organism evidence="7 8">
    <name type="scientific">Venustampulla echinocandica</name>
    <dbReference type="NCBI Taxonomy" id="2656787"/>
    <lineage>
        <taxon>Eukaryota</taxon>
        <taxon>Fungi</taxon>
        <taxon>Dikarya</taxon>
        <taxon>Ascomycota</taxon>
        <taxon>Pezizomycotina</taxon>
        <taxon>Leotiomycetes</taxon>
        <taxon>Helotiales</taxon>
        <taxon>Pleuroascaceae</taxon>
        <taxon>Venustampulla</taxon>
    </lineage>
</organism>
<sequence>MSGTTSLASYVFSPPAPGANTNLQGSQVDSPWNSSSPVYGNGGIGTDYDYDDLRLPPINPDADAEDNYDLPPFVNNPQFFGIGQQQRSLSPSLGLINPSSPASASRPREEEQEQEPPPSNQQARRQQQHHHQHQPSVSQYRVPGSESPDPFDEAAFLDLQHFPELFPSRSPSVSSHSRNTTRRSSFVDLTESSPAEKMAPSRKRKADDGGAAGKATKAARKTTKRPSIISKREGSLEGVEVVDLAEVETDEQYKEATARQQAEMLKKQQQDEATRPFKLAEFNCIICMDNPTSLTVTHCGHMFCSECLHQALHAGDKKACPVCRTTISTTMSGREGHKRQPKNGIFALEMKLMTANKKGKRPVRAS</sequence>
<evidence type="ECO:0000313" key="8">
    <source>
        <dbReference type="Proteomes" id="UP000254866"/>
    </source>
</evidence>
<feature type="compositionally biased region" description="Polar residues" evidence="5">
    <location>
        <begin position="75"/>
        <end position="91"/>
    </location>
</feature>
<evidence type="ECO:0000256" key="5">
    <source>
        <dbReference type="SAM" id="MobiDB-lite"/>
    </source>
</evidence>
<protein>
    <recommendedName>
        <fullName evidence="6">RING-type domain-containing protein</fullName>
    </recommendedName>
</protein>
<keyword evidence="8" id="KW-1185">Reference proteome</keyword>
<dbReference type="PANTHER" id="PTHR47094">
    <property type="entry name" value="ELFLESS, ISOFORM B"/>
    <property type="match status" value="1"/>
</dbReference>
<dbReference type="InterPro" id="IPR017907">
    <property type="entry name" value="Znf_RING_CS"/>
</dbReference>